<feature type="signal peptide" evidence="5">
    <location>
        <begin position="1"/>
        <end position="20"/>
    </location>
</feature>
<dbReference type="SUPFAM" id="SSF57501">
    <property type="entry name" value="Cystine-knot cytokines"/>
    <property type="match status" value="1"/>
</dbReference>
<evidence type="ECO:0000313" key="6">
    <source>
        <dbReference type="EMBL" id="GBN53247.1"/>
    </source>
</evidence>
<dbReference type="Proteomes" id="UP000499080">
    <property type="component" value="Unassembled WGS sequence"/>
</dbReference>
<dbReference type="Pfam" id="PF06083">
    <property type="entry name" value="IL17"/>
    <property type="match status" value="1"/>
</dbReference>
<dbReference type="OrthoDB" id="6415279at2759"/>
<comment type="subcellular location">
    <subcellularLocation>
        <location evidence="1">Secreted</location>
    </subcellularLocation>
</comment>
<evidence type="ECO:0000256" key="1">
    <source>
        <dbReference type="ARBA" id="ARBA00004613"/>
    </source>
</evidence>
<comment type="similarity">
    <text evidence="2">Belongs to the IL-17 family.</text>
</comment>
<comment type="caution">
    <text evidence="6">The sequence shown here is derived from an EMBL/GenBank/DDBJ whole genome shotgun (WGS) entry which is preliminary data.</text>
</comment>
<dbReference type="AlphaFoldDB" id="A0A4Y2PSP4"/>
<protein>
    <submittedName>
        <fullName evidence="6">Uncharacterized protein</fullName>
    </submittedName>
</protein>
<keyword evidence="7" id="KW-1185">Reference proteome</keyword>
<dbReference type="Gene3D" id="2.10.90.10">
    <property type="entry name" value="Cystine-knot cytokines"/>
    <property type="match status" value="1"/>
</dbReference>
<evidence type="ECO:0000256" key="3">
    <source>
        <dbReference type="ARBA" id="ARBA00022525"/>
    </source>
</evidence>
<accession>A0A4Y2PSP4</accession>
<gene>
    <name evidence="6" type="ORF">AVEN_141558_1</name>
</gene>
<dbReference type="GO" id="GO:0005125">
    <property type="term" value="F:cytokine activity"/>
    <property type="evidence" value="ECO:0007669"/>
    <property type="project" value="InterPro"/>
</dbReference>
<keyword evidence="3" id="KW-0964">Secreted</keyword>
<evidence type="ECO:0000256" key="5">
    <source>
        <dbReference type="SAM" id="SignalP"/>
    </source>
</evidence>
<dbReference type="GO" id="GO:0005576">
    <property type="term" value="C:extracellular region"/>
    <property type="evidence" value="ECO:0007669"/>
    <property type="project" value="UniProtKB-SubCell"/>
</dbReference>
<evidence type="ECO:0000313" key="7">
    <source>
        <dbReference type="Proteomes" id="UP000499080"/>
    </source>
</evidence>
<dbReference type="InterPro" id="IPR010345">
    <property type="entry name" value="IL-17_fam"/>
</dbReference>
<sequence>MEFQAAAIFLFVVLSQCISAQLFHDGLLSKMECIEGAFWQFGDSPLFEGNNHNPASLLQNEKGNDSLKLNGTTSTSEEDCYFNEVRTSFFPCPSRVEEDYDVNRVPQVMSTVRCLQTRVSNNLLRPIGSHCEEVYLEVPVLRKNNNCVEGPNKYALAWETASVACVRTVLPSRMISKPAHMIFVTVPS</sequence>
<feature type="chain" id="PRO_5021388322" evidence="5">
    <location>
        <begin position="21"/>
        <end position="188"/>
    </location>
</feature>
<evidence type="ECO:0000256" key="2">
    <source>
        <dbReference type="ARBA" id="ARBA00007236"/>
    </source>
</evidence>
<reference evidence="6 7" key="1">
    <citation type="journal article" date="2019" name="Sci. Rep.">
        <title>Orb-weaving spider Araneus ventricosus genome elucidates the spidroin gene catalogue.</title>
        <authorList>
            <person name="Kono N."/>
            <person name="Nakamura H."/>
            <person name="Ohtoshi R."/>
            <person name="Moran D.A.P."/>
            <person name="Shinohara A."/>
            <person name="Yoshida Y."/>
            <person name="Fujiwara M."/>
            <person name="Mori M."/>
            <person name="Tomita M."/>
            <person name="Arakawa K."/>
        </authorList>
    </citation>
    <scope>NUCLEOTIDE SEQUENCE [LARGE SCALE GENOMIC DNA]</scope>
</reference>
<dbReference type="InterPro" id="IPR029034">
    <property type="entry name" value="Cystine-knot_cytokine"/>
</dbReference>
<keyword evidence="4 5" id="KW-0732">Signal</keyword>
<evidence type="ECO:0000256" key="4">
    <source>
        <dbReference type="ARBA" id="ARBA00022729"/>
    </source>
</evidence>
<proteinExistence type="inferred from homology"/>
<organism evidence="6 7">
    <name type="scientific">Araneus ventricosus</name>
    <name type="common">Orbweaver spider</name>
    <name type="synonym">Epeira ventricosa</name>
    <dbReference type="NCBI Taxonomy" id="182803"/>
    <lineage>
        <taxon>Eukaryota</taxon>
        <taxon>Metazoa</taxon>
        <taxon>Ecdysozoa</taxon>
        <taxon>Arthropoda</taxon>
        <taxon>Chelicerata</taxon>
        <taxon>Arachnida</taxon>
        <taxon>Araneae</taxon>
        <taxon>Araneomorphae</taxon>
        <taxon>Entelegynae</taxon>
        <taxon>Araneoidea</taxon>
        <taxon>Araneidae</taxon>
        <taxon>Araneus</taxon>
    </lineage>
</organism>
<dbReference type="EMBL" id="BGPR01011845">
    <property type="protein sequence ID" value="GBN53247.1"/>
    <property type="molecule type" value="Genomic_DNA"/>
</dbReference>
<name>A0A4Y2PSP4_ARAVE</name>